<sequence>MRIYRSFHRAPLRVLMISRRRQKLKLRRAMVTLKWALAQERQETREMLDIYKRYTKGQASKQDLQVANKQFIDILKGLGLGVFAVLPFAPITIPLVVKIAHMVGVDILPSSFSNPKPPKTKVVDKPKDD</sequence>
<accession>A0ABU9MXD7</accession>
<evidence type="ECO:0008006" key="3">
    <source>
        <dbReference type="Google" id="ProtNLM"/>
    </source>
</evidence>
<organism evidence="1 2">
    <name type="scientific">Pseudoalteromonas qingdaonensis</name>
    <dbReference type="NCBI Taxonomy" id="3131913"/>
    <lineage>
        <taxon>Bacteria</taxon>
        <taxon>Pseudomonadati</taxon>
        <taxon>Pseudomonadota</taxon>
        <taxon>Gammaproteobacteria</taxon>
        <taxon>Alteromonadales</taxon>
        <taxon>Pseudoalteromonadaceae</taxon>
        <taxon>Pseudoalteromonas</taxon>
    </lineage>
</organism>
<keyword evidence="2" id="KW-1185">Reference proteome</keyword>
<proteinExistence type="predicted"/>
<gene>
    <name evidence="1" type="ORF">WCN91_11030</name>
</gene>
<dbReference type="Proteomes" id="UP001447008">
    <property type="component" value="Unassembled WGS sequence"/>
</dbReference>
<reference evidence="1 2" key="1">
    <citation type="submission" date="2024-03" db="EMBL/GenBank/DDBJ databases">
        <title>Pseudoalteromonas qingdaonensis sp. nov., isolated from the intestines of marine benthic organisms.</title>
        <authorList>
            <person name="Lin X."/>
            <person name="Fang S."/>
            <person name="Hu X."/>
        </authorList>
    </citation>
    <scope>NUCLEOTIDE SEQUENCE [LARGE SCALE GENOMIC DNA]</scope>
    <source>
        <strain evidence="1 2">YIC-827</strain>
    </source>
</reference>
<name>A0ABU9MXD7_9GAMM</name>
<dbReference type="EMBL" id="JBCGCU010000011">
    <property type="protein sequence ID" value="MEM0515939.1"/>
    <property type="molecule type" value="Genomic_DNA"/>
</dbReference>
<evidence type="ECO:0000313" key="1">
    <source>
        <dbReference type="EMBL" id="MEM0515939.1"/>
    </source>
</evidence>
<dbReference type="RefSeq" id="WP_342679023.1">
    <property type="nucleotide sequence ID" value="NZ_JBCGCU010000011.1"/>
</dbReference>
<evidence type="ECO:0000313" key="2">
    <source>
        <dbReference type="Proteomes" id="UP001447008"/>
    </source>
</evidence>
<comment type="caution">
    <text evidence="1">The sequence shown here is derived from an EMBL/GenBank/DDBJ whole genome shotgun (WGS) entry which is preliminary data.</text>
</comment>
<protein>
    <recommendedName>
        <fullName evidence="3">Letm1 RBD domain-containing protein</fullName>
    </recommendedName>
</protein>